<keyword evidence="1" id="KW-0805">Transcription regulation</keyword>
<evidence type="ECO:0000313" key="6">
    <source>
        <dbReference type="Proteomes" id="UP001205748"/>
    </source>
</evidence>
<evidence type="ECO:0000256" key="3">
    <source>
        <dbReference type="ARBA" id="ARBA00023163"/>
    </source>
</evidence>
<dbReference type="InterPro" id="IPR036390">
    <property type="entry name" value="WH_DNA-bd_sf"/>
</dbReference>
<keyword evidence="2" id="KW-0238">DNA-binding</keyword>
<sequence length="153" mass="18074">MNIRILELLAEHLEKQDLLSKLIEKEFLHGYGYSEIHCIDAIGVLDTPNVTNIANHLKMTRGAISKITKKQIMAGLIESYSLEDNKKEIYFKLTRDGQKLFDEHKQRHEIWRKRDSAFLNQYPENKLAEICTFLEEFNEYLGEQIEFISKEKR</sequence>
<dbReference type="PANTHER" id="PTHR35790:SF4">
    <property type="entry name" value="HTH-TYPE TRANSCRIPTIONAL REGULATOR PCHR"/>
    <property type="match status" value="1"/>
</dbReference>
<protein>
    <submittedName>
        <fullName evidence="5">MarR family transcriptional regulator</fullName>
    </submittedName>
</protein>
<dbReference type="InterPro" id="IPR000835">
    <property type="entry name" value="HTH_MarR-typ"/>
</dbReference>
<organism evidence="5 6">
    <name type="scientific">Irregularibacter muris</name>
    <dbReference type="NCBI Taxonomy" id="1796619"/>
    <lineage>
        <taxon>Bacteria</taxon>
        <taxon>Bacillati</taxon>
        <taxon>Bacillota</taxon>
        <taxon>Clostridia</taxon>
        <taxon>Eubacteriales</taxon>
        <taxon>Eubacteriaceae</taxon>
        <taxon>Irregularibacter</taxon>
    </lineage>
</organism>
<dbReference type="InterPro" id="IPR052067">
    <property type="entry name" value="Metal_resp_HTH_trans_reg"/>
</dbReference>
<dbReference type="Proteomes" id="UP001205748">
    <property type="component" value="Unassembled WGS sequence"/>
</dbReference>
<gene>
    <name evidence="5" type="ORF">NSA47_01345</name>
</gene>
<dbReference type="AlphaFoldDB" id="A0AAE3HDV0"/>
<dbReference type="PANTHER" id="PTHR35790">
    <property type="entry name" value="HTH-TYPE TRANSCRIPTIONAL REGULATOR PCHR"/>
    <property type="match status" value="1"/>
</dbReference>
<dbReference type="SMART" id="SM00347">
    <property type="entry name" value="HTH_MARR"/>
    <property type="match status" value="1"/>
</dbReference>
<dbReference type="GO" id="GO:0003700">
    <property type="term" value="F:DNA-binding transcription factor activity"/>
    <property type="evidence" value="ECO:0007669"/>
    <property type="project" value="InterPro"/>
</dbReference>
<name>A0AAE3HDV0_9FIRM</name>
<evidence type="ECO:0000313" key="5">
    <source>
        <dbReference type="EMBL" id="MCR1897635.1"/>
    </source>
</evidence>
<evidence type="ECO:0000256" key="2">
    <source>
        <dbReference type="ARBA" id="ARBA00023125"/>
    </source>
</evidence>
<keyword evidence="3" id="KW-0804">Transcription</keyword>
<accession>A0AAE3HDV0</accession>
<evidence type="ECO:0000256" key="1">
    <source>
        <dbReference type="ARBA" id="ARBA00023015"/>
    </source>
</evidence>
<reference evidence="5" key="1">
    <citation type="submission" date="2022-07" db="EMBL/GenBank/DDBJ databases">
        <title>Enhanced cultured diversity of the mouse gut microbiota enables custom-made synthetic communities.</title>
        <authorList>
            <person name="Afrizal A."/>
        </authorList>
    </citation>
    <scope>NUCLEOTIDE SEQUENCE</scope>
    <source>
        <strain evidence="5">DSM 28593</strain>
    </source>
</reference>
<keyword evidence="6" id="KW-1185">Reference proteome</keyword>
<dbReference type="InterPro" id="IPR036388">
    <property type="entry name" value="WH-like_DNA-bd_sf"/>
</dbReference>
<evidence type="ECO:0000259" key="4">
    <source>
        <dbReference type="SMART" id="SM00347"/>
    </source>
</evidence>
<dbReference type="RefSeq" id="WP_257529042.1">
    <property type="nucleotide sequence ID" value="NZ_JANKAS010000001.1"/>
</dbReference>
<dbReference type="SUPFAM" id="SSF46785">
    <property type="entry name" value="Winged helix' DNA-binding domain"/>
    <property type="match status" value="1"/>
</dbReference>
<dbReference type="Pfam" id="PF01047">
    <property type="entry name" value="MarR"/>
    <property type="match status" value="1"/>
</dbReference>
<dbReference type="Gene3D" id="1.10.10.10">
    <property type="entry name" value="Winged helix-like DNA-binding domain superfamily/Winged helix DNA-binding domain"/>
    <property type="match status" value="1"/>
</dbReference>
<comment type="caution">
    <text evidence="5">The sequence shown here is derived from an EMBL/GenBank/DDBJ whole genome shotgun (WGS) entry which is preliminary data.</text>
</comment>
<proteinExistence type="predicted"/>
<dbReference type="EMBL" id="JANKAS010000001">
    <property type="protein sequence ID" value="MCR1897635.1"/>
    <property type="molecule type" value="Genomic_DNA"/>
</dbReference>
<dbReference type="GO" id="GO:0003677">
    <property type="term" value="F:DNA binding"/>
    <property type="evidence" value="ECO:0007669"/>
    <property type="project" value="UniProtKB-KW"/>
</dbReference>
<feature type="domain" description="HTH marR-type" evidence="4">
    <location>
        <begin position="25"/>
        <end position="124"/>
    </location>
</feature>